<name>A0A0M2SP75_9BACI</name>
<feature type="compositionally biased region" description="Basic and acidic residues" evidence="1">
    <location>
        <begin position="61"/>
        <end position="70"/>
    </location>
</feature>
<dbReference type="AlphaFoldDB" id="A0A0M2SP75"/>
<reference evidence="2 3" key="1">
    <citation type="submission" date="2015-04" db="EMBL/GenBank/DDBJ databases">
        <title>Taxonomic description and genome sequence of Bacillus campisalis sp. nov., a novel member of the genus Bacillus isolated from solar saltern.</title>
        <authorList>
            <person name="Mathan Kumar R."/>
            <person name="Kaur G."/>
            <person name="Kumar A."/>
            <person name="Singh N.K."/>
            <person name="Kaur N."/>
            <person name="Kumar N."/>
            <person name="Mayilraj S."/>
        </authorList>
    </citation>
    <scope>NUCLEOTIDE SEQUENCE [LARGE SCALE GENOMIC DNA]</scope>
    <source>
        <strain evidence="2 3">SA2-6</strain>
    </source>
</reference>
<dbReference type="EMBL" id="LAYY01000097">
    <property type="protein sequence ID" value="KKK34420.1"/>
    <property type="molecule type" value="Genomic_DNA"/>
</dbReference>
<dbReference type="PATRIC" id="fig|1408103.3.peg.4959"/>
<keyword evidence="3" id="KW-1185">Reference proteome</keyword>
<feature type="compositionally biased region" description="Basic and acidic residues" evidence="1">
    <location>
        <begin position="38"/>
        <end position="49"/>
    </location>
</feature>
<dbReference type="RefSeq" id="WP_046525979.1">
    <property type="nucleotide sequence ID" value="NZ_LAYY01000097.1"/>
</dbReference>
<evidence type="ECO:0000313" key="2">
    <source>
        <dbReference type="EMBL" id="KKK34420.1"/>
    </source>
</evidence>
<organism evidence="2 3">
    <name type="scientific">Mesobacillus campisalis</name>
    <dbReference type="NCBI Taxonomy" id="1408103"/>
    <lineage>
        <taxon>Bacteria</taxon>
        <taxon>Bacillati</taxon>
        <taxon>Bacillota</taxon>
        <taxon>Bacilli</taxon>
        <taxon>Bacillales</taxon>
        <taxon>Bacillaceae</taxon>
        <taxon>Mesobacillus</taxon>
    </lineage>
</organism>
<evidence type="ECO:0008006" key="4">
    <source>
        <dbReference type="Google" id="ProtNLM"/>
    </source>
</evidence>
<feature type="region of interest" description="Disordered" evidence="1">
    <location>
        <begin position="1"/>
        <end position="70"/>
    </location>
</feature>
<gene>
    <name evidence="2" type="ORF">WQ57_22995</name>
</gene>
<dbReference type="OrthoDB" id="2454814at2"/>
<comment type="caution">
    <text evidence="2">The sequence shown here is derived from an EMBL/GenBank/DDBJ whole genome shotgun (WGS) entry which is preliminary data.</text>
</comment>
<dbReference type="Proteomes" id="UP000034166">
    <property type="component" value="Unassembled WGS sequence"/>
</dbReference>
<evidence type="ECO:0000256" key="1">
    <source>
        <dbReference type="SAM" id="MobiDB-lite"/>
    </source>
</evidence>
<feature type="compositionally biased region" description="Basic and acidic residues" evidence="1">
    <location>
        <begin position="1"/>
        <end position="26"/>
    </location>
</feature>
<proteinExistence type="predicted"/>
<sequence length="70" mass="8297">MRQEKRKSMDNPEQYPTDKESLHDMFESEQTVDALPVEDLKQEQAEEKNGSIIKDNSSTQEKYKVDYEEK</sequence>
<evidence type="ECO:0000313" key="3">
    <source>
        <dbReference type="Proteomes" id="UP000034166"/>
    </source>
</evidence>
<protein>
    <recommendedName>
        <fullName evidence="4">DUF4025 domain-containing protein</fullName>
    </recommendedName>
</protein>
<accession>A0A0M2SP75</accession>